<name>A0AAN9FYR0_9CAEN</name>
<keyword evidence="1" id="KW-0472">Membrane</keyword>
<gene>
    <name evidence="2" type="ORF">V1264_022082</name>
</gene>
<accession>A0AAN9FYR0</accession>
<proteinExistence type="predicted"/>
<dbReference type="Gene3D" id="1.20.140.150">
    <property type="match status" value="1"/>
</dbReference>
<protein>
    <submittedName>
        <fullName evidence="2">Uncharacterized protein</fullName>
    </submittedName>
</protein>
<keyword evidence="1" id="KW-0812">Transmembrane</keyword>
<feature type="transmembrane region" description="Helical" evidence="1">
    <location>
        <begin position="150"/>
        <end position="174"/>
    </location>
</feature>
<reference evidence="2 3" key="1">
    <citation type="submission" date="2024-02" db="EMBL/GenBank/DDBJ databases">
        <title>Chromosome-scale genome assembly of the rough periwinkle Littorina saxatilis.</title>
        <authorList>
            <person name="De Jode A."/>
            <person name="Faria R."/>
            <person name="Formenti G."/>
            <person name="Sims Y."/>
            <person name="Smith T.P."/>
            <person name="Tracey A."/>
            <person name="Wood J.M.D."/>
            <person name="Zagrodzka Z.B."/>
            <person name="Johannesson K."/>
            <person name="Butlin R.K."/>
            <person name="Leder E.H."/>
        </authorList>
    </citation>
    <scope>NUCLEOTIDE SEQUENCE [LARGE SCALE GENOMIC DNA]</scope>
    <source>
        <strain evidence="2">Snail1</strain>
        <tissue evidence="2">Muscle</tissue>
    </source>
</reference>
<sequence length="290" mass="31592">MVLWRDRPAGYKIGFSGLSISIVAYVIGFSVPYWSLLNLKDYGYVDQTIGLWHACIHESLTCVSNVHGSNPAWMNAARALCSVAVILFCISLLSGCFRNATRSGQISCEGTGRHVEGCAIIATIVGAVGCIIYAAEFHRIYVYAYDVGHLYWAFGLVCGALGVAGICACVMFAFNRQQNLRQRRATTVRARGPNGFPVSIQFPVEMGEDRVHIPYFGDVMPNHMVLGASPMQPPSYEMVTTGYSKPPTDVTDAPPLYEDITKNSVLPPEVVAHLLNENKDSEQSGSGNQS</sequence>
<feature type="transmembrane region" description="Helical" evidence="1">
    <location>
        <begin position="76"/>
        <end position="97"/>
    </location>
</feature>
<comment type="caution">
    <text evidence="2">The sequence shown here is derived from an EMBL/GenBank/DDBJ whole genome shotgun (WGS) entry which is preliminary data.</text>
</comment>
<evidence type="ECO:0000313" key="3">
    <source>
        <dbReference type="Proteomes" id="UP001374579"/>
    </source>
</evidence>
<evidence type="ECO:0000256" key="1">
    <source>
        <dbReference type="SAM" id="Phobius"/>
    </source>
</evidence>
<keyword evidence="1" id="KW-1133">Transmembrane helix</keyword>
<feature type="transmembrane region" description="Helical" evidence="1">
    <location>
        <begin position="118"/>
        <end position="135"/>
    </location>
</feature>
<dbReference type="Proteomes" id="UP001374579">
    <property type="component" value="Unassembled WGS sequence"/>
</dbReference>
<keyword evidence="3" id="KW-1185">Reference proteome</keyword>
<dbReference type="AlphaFoldDB" id="A0AAN9FYR0"/>
<feature type="transmembrane region" description="Helical" evidence="1">
    <location>
        <begin position="12"/>
        <end position="34"/>
    </location>
</feature>
<evidence type="ECO:0000313" key="2">
    <source>
        <dbReference type="EMBL" id="KAK7088130.1"/>
    </source>
</evidence>
<organism evidence="2 3">
    <name type="scientific">Littorina saxatilis</name>
    <dbReference type="NCBI Taxonomy" id="31220"/>
    <lineage>
        <taxon>Eukaryota</taxon>
        <taxon>Metazoa</taxon>
        <taxon>Spiralia</taxon>
        <taxon>Lophotrochozoa</taxon>
        <taxon>Mollusca</taxon>
        <taxon>Gastropoda</taxon>
        <taxon>Caenogastropoda</taxon>
        <taxon>Littorinimorpha</taxon>
        <taxon>Littorinoidea</taxon>
        <taxon>Littorinidae</taxon>
        <taxon>Littorina</taxon>
    </lineage>
</organism>
<dbReference type="EMBL" id="JBAMIC010004070">
    <property type="protein sequence ID" value="KAK7088130.1"/>
    <property type="molecule type" value="Genomic_DNA"/>
</dbReference>